<keyword evidence="3" id="KW-0479">Metal-binding</keyword>
<proteinExistence type="predicted"/>
<evidence type="ECO:0000313" key="5">
    <source>
        <dbReference type="Proteomes" id="UP000275256"/>
    </source>
</evidence>
<dbReference type="PANTHER" id="PTHR30304">
    <property type="entry name" value="D-TAGATOSE-1,6-BISPHOSPHATE ALDOLASE"/>
    <property type="match status" value="1"/>
</dbReference>
<accession>A0A3M0GFS7</accession>
<feature type="binding site" evidence="2">
    <location>
        <begin position="228"/>
        <end position="231"/>
    </location>
    <ligand>
        <name>dihydroxyacetone phosphate</name>
        <dbReference type="ChEBI" id="CHEBI:57642"/>
    </ligand>
</feature>
<dbReference type="SUPFAM" id="SSF51569">
    <property type="entry name" value="Aldolase"/>
    <property type="match status" value="1"/>
</dbReference>
<evidence type="ECO:0000256" key="3">
    <source>
        <dbReference type="PIRSR" id="PIRSR001359-3"/>
    </source>
</evidence>
<dbReference type="InterPro" id="IPR050246">
    <property type="entry name" value="Class_II_FBP_aldolase"/>
</dbReference>
<comment type="caution">
    <text evidence="4">The sequence shown here is derived from an EMBL/GenBank/DDBJ whole genome shotgun (WGS) entry which is preliminary data.</text>
</comment>
<comment type="cofactor">
    <cofactor evidence="3">
        <name>Zn(2+)</name>
        <dbReference type="ChEBI" id="CHEBI:29105"/>
    </cofactor>
    <text evidence="3">Binds 2 Zn(2+) ions per subunit. One is catalytic and the other provides a structural contribution.</text>
</comment>
<dbReference type="InterPro" id="IPR013785">
    <property type="entry name" value="Aldolase_TIM"/>
</dbReference>
<dbReference type="RefSeq" id="WP_121900099.1">
    <property type="nucleotide sequence ID" value="NZ_REFW01000001.1"/>
</dbReference>
<feature type="active site" description="Proton donor" evidence="1">
    <location>
        <position position="81"/>
    </location>
</feature>
<feature type="binding site" evidence="3">
    <location>
        <position position="133"/>
    </location>
    <ligand>
        <name>Zn(2+)</name>
        <dbReference type="ChEBI" id="CHEBI:29105"/>
        <label>2</label>
    </ligand>
</feature>
<dbReference type="Pfam" id="PF01116">
    <property type="entry name" value="F_bP_aldolase"/>
    <property type="match status" value="1"/>
</dbReference>
<dbReference type="Gene3D" id="3.20.20.70">
    <property type="entry name" value="Aldolase class I"/>
    <property type="match status" value="1"/>
</dbReference>
<dbReference type="PANTHER" id="PTHR30304:SF0">
    <property type="entry name" value="D-TAGATOSE-1,6-BISPHOSPHATE ALDOLASE SUBUNIT GATY-RELATED"/>
    <property type="match status" value="1"/>
</dbReference>
<feature type="binding site" evidence="2">
    <location>
        <begin position="207"/>
        <end position="209"/>
    </location>
    <ligand>
        <name>dihydroxyacetone phosphate</name>
        <dbReference type="ChEBI" id="CHEBI:57642"/>
    </ligand>
</feature>
<evidence type="ECO:0000313" key="4">
    <source>
        <dbReference type="EMBL" id="RMB61552.1"/>
    </source>
</evidence>
<keyword evidence="3" id="KW-0862">Zinc</keyword>
<dbReference type="EMBL" id="REFW01000001">
    <property type="protein sequence ID" value="RMB61552.1"/>
    <property type="molecule type" value="Genomic_DNA"/>
</dbReference>
<protein>
    <submittedName>
        <fullName evidence="4">Class II fructose-bisphosphate aldolase</fullName>
    </submittedName>
</protein>
<reference evidence="4 5" key="1">
    <citation type="submission" date="2018-10" db="EMBL/GenBank/DDBJ databases">
        <title>Tessaracoccus antarcticuss sp. nov., isolated from sediment.</title>
        <authorList>
            <person name="Zhou L.Y."/>
            <person name="Du Z.J."/>
        </authorList>
    </citation>
    <scope>NUCLEOTIDE SEQUENCE [LARGE SCALE GENOMIC DNA]</scope>
    <source>
        <strain evidence="4 5">JDX10</strain>
    </source>
</reference>
<dbReference type="InterPro" id="IPR000771">
    <property type="entry name" value="FBA_II"/>
</dbReference>
<dbReference type="PIRSF" id="PIRSF001359">
    <property type="entry name" value="F_bP_aldolase_II"/>
    <property type="match status" value="1"/>
</dbReference>
<feature type="binding site" evidence="3">
    <location>
        <position position="178"/>
    </location>
    <ligand>
        <name>Zn(2+)</name>
        <dbReference type="ChEBI" id="CHEBI:29105"/>
        <label>1</label>
        <note>catalytic</note>
    </ligand>
</feature>
<sequence length="289" mass="30610">MRASTLDIVRQAQEGGYAVGAFNVFDDLSLRSVVQAASAAGSPVIIQFSVRTARAMGVDLVTAMFHAAADAATVPVSLHLDHCPDVSVIEDVVRAGWSSVLFDASHLGLAEAREQTRRVVDLAHARGVEVESEIENIVGVEDGVGSDVLTHAYSESELVEIAAETGADLLAPQLGTAHGLYKGRPVLRPDRVTALRKLSDMPIVLHGGTGLTDAEFRTFIDAGVSKINVSTAIKRIYMEASAEALRTARDANRWEPLPVFDAISARVAETVTAHLEAFGSVARASGGSR</sequence>
<feature type="binding site" evidence="3">
    <location>
        <position position="103"/>
    </location>
    <ligand>
        <name>Zn(2+)</name>
        <dbReference type="ChEBI" id="CHEBI:29105"/>
        <label>2</label>
    </ligand>
</feature>
<dbReference type="GO" id="GO:0008270">
    <property type="term" value="F:zinc ion binding"/>
    <property type="evidence" value="ECO:0007669"/>
    <property type="project" value="InterPro"/>
</dbReference>
<feature type="binding site" evidence="3">
    <location>
        <position position="206"/>
    </location>
    <ligand>
        <name>Zn(2+)</name>
        <dbReference type="ChEBI" id="CHEBI:29105"/>
        <label>1</label>
        <note>catalytic</note>
    </ligand>
</feature>
<dbReference type="AlphaFoldDB" id="A0A3M0GFS7"/>
<gene>
    <name evidence="4" type="ORF">EAX62_02625</name>
</gene>
<keyword evidence="5" id="KW-1185">Reference proteome</keyword>
<dbReference type="GO" id="GO:0005975">
    <property type="term" value="P:carbohydrate metabolic process"/>
    <property type="evidence" value="ECO:0007669"/>
    <property type="project" value="InterPro"/>
</dbReference>
<evidence type="ECO:0000256" key="2">
    <source>
        <dbReference type="PIRSR" id="PIRSR001359-2"/>
    </source>
</evidence>
<feature type="binding site" evidence="3">
    <location>
        <position position="82"/>
    </location>
    <ligand>
        <name>Zn(2+)</name>
        <dbReference type="ChEBI" id="CHEBI:29105"/>
        <label>1</label>
        <note>catalytic</note>
    </ligand>
</feature>
<dbReference type="Proteomes" id="UP000275256">
    <property type="component" value="Unassembled WGS sequence"/>
</dbReference>
<evidence type="ECO:0000256" key="1">
    <source>
        <dbReference type="PIRSR" id="PIRSR001359-1"/>
    </source>
</evidence>
<feature type="binding site" evidence="2">
    <location>
        <position position="179"/>
    </location>
    <ligand>
        <name>dihydroxyacetone phosphate</name>
        <dbReference type="ChEBI" id="CHEBI:57642"/>
    </ligand>
</feature>
<dbReference type="OrthoDB" id="9803995at2"/>
<organism evidence="4 5">
    <name type="scientific">Tessaracoccus antarcticus</name>
    <dbReference type="NCBI Taxonomy" id="2479848"/>
    <lineage>
        <taxon>Bacteria</taxon>
        <taxon>Bacillati</taxon>
        <taxon>Actinomycetota</taxon>
        <taxon>Actinomycetes</taxon>
        <taxon>Propionibacteriales</taxon>
        <taxon>Propionibacteriaceae</taxon>
        <taxon>Tessaracoccus</taxon>
    </lineage>
</organism>
<dbReference type="GO" id="GO:0016832">
    <property type="term" value="F:aldehyde-lyase activity"/>
    <property type="evidence" value="ECO:0007669"/>
    <property type="project" value="InterPro"/>
</dbReference>
<name>A0A3M0GFS7_9ACTN</name>